<dbReference type="InterPro" id="IPR050595">
    <property type="entry name" value="Bact_response_regulator"/>
</dbReference>
<keyword evidence="1 2" id="KW-0597">Phosphoprotein</keyword>
<dbReference type="PANTHER" id="PTHR44591:SF3">
    <property type="entry name" value="RESPONSE REGULATORY DOMAIN-CONTAINING PROTEIN"/>
    <property type="match status" value="1"/>
</dbReference>
<protein>
    <submittedName>
        <fullName evidence="4">Response regulator</fullName>
    </submittedName>
</protein>
<dbReference type="InterPro" id="IPR001789">
    <property type="entry name" value="Sig_transdc_resp-reg_receiver"/>
</dbReference>
<accession>A0A2Z2HQ23</accession>
<dbReference type="PROSITE" id="PS50110">
    <property type="entry name" value="RESPONSE_REGULATORY"/>
    <property type="match status" value="1"/>
</dbReference>
<dbReference type="RefSeq" id="WP_086887523.1">
    <property type="nucleotide sequence ID" value="NZ_CP019893.1"/>
</dbReference>
<evidence type="ECO:0000259" key="3">
    <source>
        <dbReference type="PROSITE" id="PS50110"/>
    </source>
</evidence>
<gene>
    <name evidence="4" type="ORF">B1756_04815</name>
</gene>
<dbReference type="EMBL" id="CP019893">
    <property type="protein sequence ID" value="ARS89141.1"/>
    <property type="molecule type" value="Genomic_DNA"/>
</dbReference>
<reference evidence="5" key="1">
    <citation type="submission" date="2017-02" db="EMBL/GenBank/DDBJ databases">
        <title>Natronthermophilus aegyptiacus gen. nov.,sp. nov., an aerobic, extremely halophilic alkalithermophilic archaeon isolated from the athalassohaline Wadi An Natrun, Egypt.</title>
        <authorList>
            <person name="Zhao B."/>
        </authorList>
    </citation>
    <scope>NUCLEOTIDE SEQUENCE [LARGE SCALE GENOMIC DNA]</scope>
    <source>
        <strain evidence="5">JW/NM-HA 15</strain>
    </source>
</reference>
<dbReference type="AlphaFoldDB" id="A0A2Z2HQ23"/>
<dbReference type="InterPro" id="IPR011006">
    <property type="entry name" value="CheY-like_superfamily"/>
</dbReference>
<dbReference type="GeneID" id="32893374"/>
<keyword evidence="5" id="KW-1185">Reference proteome</keyword>
<dbReference type="OrthoDB" id="8127at2157"/>
<dbReference type="Proteomes" id="UP000250088">
    <property type="component" value="Chromosome"/>
</dbReference>
<dbReference type="InterPro" id="IPR055768">
    <property type="entry name" value="DUF7344"/>
</dbReference>
<dbReference type="Pfam" id="PF24035">
    <property type="entry name" value="DUF7344"/>
    <property type="match status" value="1"/>
</dbReference>
<dbReference type="Gene3D" id="3.40.50.2300">
    <property type="match status" value="1"/>
</dbReference>
<dbReference type="Gene3D" id="1.10.10.10">
    <property type="entry name" value="Winged helix-like DNA-binding domain superfamily/Winged helix DNA-binding domain"/>
    <property type="match status" value="1"/>
</dbReference>
<dbReference type="InterPro" id="IPR036388">
    <property type="entry name" value="WH-like_DNA-bd_sf"/>
</dbReference>
<evidence type="ECO:0000256" key="2">
    <source>
        <dbReference type="PROSITE-ProRule" id="PRU00169"/>
    </source>
</evidence>
<dbReference type="KEGG" id="naj:B1756_04815"/>
<dbReference type="GO" id="GO:0000160">
    <property type="term" value="P:phosphorelay signal transduction system"/>
    <property type="evidence" value="ECO:0007669"/>
    <property type="project" value="InterPro"/>
</dbReference>
<feature type="domain" description="Response regulatory" evidence="3">
    <location>
        <begin position="133"/>
        <end position="249"/>
    </location>
</feature>
<sequence>MNGDITDSDGRATLTNDELFSVFTHSSRRTVLFHLRQHQAATLEELVDVLAVTSVEEWDAEDRTRMRTELYHRHLPLLEERGLLTHDRAAEVVESADPPGEVGEWLDLAVRQQLRSERTHDPDDRSDGSDQLAVLLVDDEPGLPETIGGYIERENDDITVTIATSTLEAVSTLEEESFDCIVSDYQMPALSGLDFLKAVRERDSAVPFIVFTAKGSERVASEAIATGVTDYVKKAPDPDQFDVLVDRIRAATTRN</sequence>
<name>A0A2Z2HQ23_9EURY</name>
<dbReference type="SUPFAM" id="SSF52172">
    <property type="entry name" value="CheY-like"/>
    <property type="match status" value="1"/>
</dbReference>
<organism evidence="4 5">
    <name type="scientific">Natrarchaeobaculum aegyptiacum</name>
    <dbReference type="NCBI Taxonomy" id="745377"/>
    <lineage>
        <taxon>Archaea</taxon>
        <taxon>Methanobacteriati</taxon>
        <taxon>Methanobacteriota</taxon>
        <taxon>Stenosarchaea group</taxon>
        <taxon>Halobacteria</taxon>
        <taxon>Halobacteriales</taxon>
        <taxon>Natrialbaceae</taxon>
        <taxon>Natrarchaeobaculum</taxon>
    </lineage>
</organism>
<dbReference type="PANTHER" id="PTHR44591">
    <property type="entry name" value="STRESS RESPONSE REGULATOR PROTEIN 1"/>
    <property type="match status" value="1"/>
</dbReference>
<evidence type="ECO:0000313" key="5">
    <source>
        <dbReference type="Proteomes" id="UP000250088"/>
    </source>
</evidence>
<dbReference type="CDD" id="cd00156">
    <property type="entry name" value="REC"/>
    <property type="match status" value="1"/>
</dbReference>
<proteinExistence type="predicted"/>
<evidence type="ECO:0000313" key="4">
    <source>
        <dbReference type="EMBL" id="ARS89141.1"/>
    </source>
</evidence>
<feature type="modified residue" description="4-aspartylphosphate" evidence="2">
    <location>
        <position position="184"/>
    </location>
</feature>
<dbReference type="SMART" id="SM00448">
    <property type="entry name" value="REC"/>
    <property type="match status" value="1"/>
</dbReference>
<evidence type="ECO:0000256" key="1">
    <source>
        <dbReference type="ARBA" id="ARBA00022553"/>
    </source>
</evidence>
<dbReference type="Pfam" id="PF00072">
    <property type="entry name" value="Response_reg"/>
    <property type="match status" value="1"/>
</dbReference>